<proteinExistence type="inferred from homology"/>
<dbReference type="Gene3D" id="3.30.420.40">
    <property type="match status" value="2"/>
</dbReference>
<protein>
    <submittedName>
        <fullName evidence="2">ROK family protein</fullName>
    </submittedName>
</protein>
<name>A0ABU6KE39_9BACI</name>
<sequence length="305" mass="33553">MGFSIGVDIGGTKIAAVITDQSGNVHYRNQVESVGDDKEEMFNQVVLCVEELLEASNISIDNIDGMGVGVPGKVDRDKGIAVFQNNLPWRNFPLVERLAEHFPIENIEIDNDVYMAAFAEWQLSEVNEKDTFVYVTVSTGISCSIIHNGDFLRGDGFAGEIGLFPVISRTSKEGVNNLEKAASGPAIQQLAREQLSNSRLTTQDFFLLYEKKEKQAEQLMKEIAESIAHGVYSIICLLDPHKIVFGGGVVNNNPHLLELVKESVKDYVIPEQQEAVTRMQVSQLKEDSGVVGAGLKGMKNLHDLS</sequence>
<dbReference type="Pfam" id="PF00480">
    <property type="entry name" value="ROK"/>
    <property type="match status" value="1"/>
</dbReference>
<comment type="similarity">
    <text evidence="1">Belongs to the ROK (NagC/XylR) family.</text>
</comment>
<evidence type="ECO:0000313" key="2">
    <source>
        <dbReference type="EMBL" id="MEC5423445.1"/>
    </source>
</evidence>
<accession>A0ABU6KE39</accession>
<dbReference type="PANTHER" id="PTHR18964:SF149">
    <property type="entry name" value="BIFUNCTIONAL UDP-N-ACETYLGLUCOSAMINE 2-EPIMERASE_N-ACETYLMANNOSAMINE KINASE"/>
    <property type="match status" value="1"/>
</dbReference>
<dbReference type="RefSeq" id="WP_327606994.1">
    <property type="nucleotide sequence ID" value="NZ_JARZFX010000002.1"/>
</dbReference>
<dbReference type="InterPro" id="IPR043129">
    <property type="entry name" value="ATPase_NBD"/>
</dbReference>
<dbReference type="PANTHER" id="PTHR18964">
    <property type="entry name" value="ROK (REPRESSOR, ORF, KINASE) FAMILY"/>
    <property type="match status" value="1"/>
</dbReference>
<evidence type="ECO:0000256" key="1">
    <source>
        <dbReference type="ARBA" id="ARBA00006479"/>
    </source>
</evidence>
<gene>
    <name evidence="2" type="ORF">QGM71_08035</name>
</gene>
<dbReference type="Proteomes" id="UP001335737">
    <property type="component" value="Unassembled WGS sequence"/>
</dbReference>
<dbReference type="SUPFAM" id="SSF53067">
    <property type="entry name" value="Actin-like ATPase domain"/>
    <property type="match status" value="1"/>
</dbReference>
<evidence type="ECO:0000313" key="3">
    <source>
        <dbReference type="Proteomes" id="UP001335737"/>
    </source>
</evidence>
<organism evidence="2 3">
    <name type="scientific">Virgibacillus tibetensis</name>
    <dbReference type="NCBI Taxonomy" id="3042313"/>
    <lineage>
        <taxon>Bacteria</taxon>
        <taxon>Bacillati</taxon>
        <taxon>Bacillota</taxon>
        <taxon>Bacilli</taxon>
        <taxon>Bacillales</taxon>
        <taxon>Bacillaceae</taxon>
        <taxon>Virgibacillus</taxon>
    </lineage>
</organism>
<keyword evidence="3" id="KW-1185">Reference proteome</keyword>
<reference evidence="2 3" key="1">
    <citation type="journal article" date="2024" name="Int. J. Syst. Evol. Microbiol.">
        <title>Virgibacillus tibetensis sp. nov., isolated from salt lake on the Tibetan Plateau of China.</title>
        <authorList>
            <person name="Phurbu D."/>
            <person name="Liu Z.-X."/>
            <person name="Wang R."/>
            <person name="Zheng Y.-Y."/>
            <person name="Liu H.-C."/>
            <person name="Zhou Y.-G."/>
            <person name="Yu Y.-J."/>
            <person name="Li A.-H."/>
        </authorList>
    </citation>
    <scope>NUCLEOTIDE SEQUENCE [LARGE SCALE GENOMIC DNA]</scope>
    <source>
        <strain evidence="2 3">C22-A2</strain>
    </source>
</reference>
<dbReference type="CDD" id="cd23763">
    <property type="entry name" value="ASKHA_ATPase_ROK"/>
    <property type="match status" value="1"/>
</dbReference>
<comment type="caution">
    <text evidence="2">The sequence shown here is derived from an EMBL/GenBank/DDBJ whole genome shotgun (WGS) entry which is preliminary data.</text>
</comment>
<dbReference type="EMBL" id="JARZFX010000002">
    <property type="protein sequence ID" value="MEC5423445.1"/>
    <property type="molecule type" value="Genomic_DNA"/>
</dbReference>
<dbReference type="InterPro" id="IPR000600">
    <property type="entry name" value="ROK"/>
</dbReference>